<evidence type="ECO:0000256" key="3">
    <source>
        <dbReference type="ARBA" id="ARBA00022603"/>
    </source>
</evidence>
<evidence type="ECO:0000313" key="13">
    <source>
        <dbReference type="Proteomes" id="UP000067626"/>
    </source>
</evidence>
<evidence type="ECO:0000313" key="12">
    <source>
        <dbReference type="EMBL" id="AKT38957.1"/>
    </source>
</evidence>
<evidence type="ECO:0000256" key="7">
    <source>
        <dbReference type="ARBA" id="ARBA00022827"/>
    </source>
</evidence>
<dbReference type="GO" id="GO:0030488">
    <property type="term" value="P:tRNA methylation"/>
    <property type="evidence" value="ECO:0007669"/>
    <property type="project" value="TreeGrafter"/>
</dbReference>
<keyword evidence="9 10" id="KW-0520">NAD</keyword>
<comment type="catalytic activity">
    <reaction evidence="10">
        <text>uridine(54) in tRNA + (6R)-5,10-methylene-5,6,7,8-tetrahydrofolate + NADH + H(+) = 5-methyluridine(54) in tRNA + (6S)-5,6,7,8-tetrahydrofolate + NAD(+)</text>
        <dbReference type="Rhea" id="RHEA:16873"/>
        <dbReference type="Rhea" id="RHEA-COMP:10167"/>
        <dbReference type="Rhea" id="RHEA-COMP:10193"/>
        <dbReference type="ChEBI" id="CHEBI:15378"/>
        <dbReference type="ChEBI" id="CHEBI:15636"/>
        <dbReference type="ChEBI" id="CHEBI:57453"/>
        <dbReference type="ChEBI" id="CHEBI:57540"/>
        <dbReference type="ChEBI" id="CHEBI:57945"/>
        <dbReference type="ChEBI" id="CHEBI:65315"/>
        <dbReference type="ChEBI" id="CHEBI:74447"/>
        <dbReference type="EC" id="2.1.1.74"/>
    </reaction>
</comment>
<comment type="subcellular location">
    <subcellularLocation>
        <location evidence="10">Cytoplasm</location>
    </subcellularLocation>
</comment>
<keyword evidence="6 10" id="KW-0819">tRNA processing</keyword>
<keyword evidence="2 10" id="KW-0963">Cytoplasm</keyword>
<evidence type="ECO:0000256" key="2">
    <source>
        <dbReference type="ARBA" id="ARBA00022490"/>
    </source>
</evidence>
<dbReference type="NCBIfam" id="TIGR00137">
    <property type="entry name" value="gid_trmFO"/>
    <property type="match status" value="1"/>
</dbReference>
<keyword evidence="7 10" id="KW-0274">FAD</keyword>
<keyword evidence="13" id="KW-1185">Reference proteome</keyword>
<evidence type="ECO:0000256" key="6">
    <source>
        <dbReference type="ARBA" id="ARBA00022694"/>
    </source>
</evidence>
<evidence type="ECO:0000256" key="4">
    <source>
        <dbReference type="ARBA" id="ARBA00022630"/>
    </source>
</evidence>
<evidence type="ECO:0000256" key="8">
    <source>
        <dbReference type="ARBA" id="ARBA00022857"/>
    </source>
</evidence>
<dbReference type="GO" id="GO:0005829">
    <property type="term" value="C:cytosol"/>
    <property type="evidence" value="ECO:0007669"/>
    <property type="project" value="TreeGrafter"/>
</dbReference>
<dbReference type="PANTHER" id="PTHR11806:SF2">
    <property type="entry name" value="METHYLENETETRAHYDROFOLATE--TRNA-(URACIL-5-)-METHYLTRANSFERASE TRMFO"/>
    <property type="match status" value="1"/>
</dbReference>
<name>A0A0K1EE34_CHOCO</name>
<dbReference type="GO" id="GO:0002098">
    <property type="term" value="P:tRNA wobble uridine modification"/>
    <property type="evidence" value="ECO:0007669"/>
    <property type="project" value="TreeGrafter"/>
</dbReference>
<keyword evidence="5 10" id="KW-0808">Transferase</keyword>
<evidence type="ECO:0000256" key="10">
    <source>
        <dbReference type="HAMAP-Rule" id="MF_01037"/>
    </source>
</evidence>
<dbReference type="OrthoDB" id="9803114at2"/>
<evidence type="ECO:0000256" key="5">
    <source>
        <dbReference type="ARBA" id="ARBA00022679"/>
    </source>
</evidence>
<gene>
    <name evidence="12" type="primary">gid</name>
    <name evidence="10" type="synonym">trmFO</name>
    <name evidence="12" type="ORF">CMC5_031040</name>
</gene>
<dbReference type="AlphaFoldDB" id="A0A0K1EE34"/>
<dbReference type="InterPro" id="IPR036188">
    <property type="entry name" value="FAD/NAD-bd_sf"/>
</dbReference>
<feature type="domain" description="MnmG N-terminal" evidence="11">
    <location>
        <begin position="12"/>
        <end position="381"/>
    </location>
</feature>
<keyword evidence="8 10" id="KW-0521">NADP</keyword>
<comment type="function">
    <text evidence="10">Catalyzes the folate-dependent formation of 5-methyl-uridine at position 54 (M-5-U54) in all tRNAs.</text>
</comment>
<organism evidence="12 13">
    <name type="scientific">Chondromyces crocatus</name>
    <dbReference type="NCBI Taxonomy" id="52"/>
    <lineage>
        <taxon>Bacteria</taxon>
        <taxon>Pseudomonadati</taxon>
        <taxon>Myxococcota</taxon>
        <taxon>Polyangia</taxon>
        <taxon>Polyangiales</taxon>
        <taxon>Polyangiaceae</taxon>
        <taxon>Chondromyces</taxon>
    </lineage>
</organism>
<dbReference type="PRINTS" id="PR00411">
    <property type="entry name" value="PNDRDTASEI"/>
</dbReference>
<dbReference type="EMBL" id="CP012159">
    <property type="protein sequence ID" value="AKT38957.1"/>
    <property type="molecule type" value="Genomic_DNA"/>
</dbReference>
<dbReference type="HAMAP" id="MF_01037">
    <property type="entry name" value="TrmFO"/>
    <property type="match status" value="1"/>
</dbReference>
<evidence type="ECO:0000259" key="11">
    <source>
        <dbReference type="Pfam" id="PF01134"/>
    </source>
</evidence>
<dbReference type="Gene3D" id="3.50.50.60">
    <property type="entry name" value="FAD/NAD(P)-binding domain"/>
    <property type="match status" value="2"/>
</dbReference>
<dbReference type="InterPro" id="IPR004417">
    <property type="entry name" value="TrmFO"/>
</dbReference>
<dbReference type="NCBIfam" id="NF003739">
    <property type="entry name" value="PRK05335.1"/>
    <property type="match status" value="1"/>
</dbReference>
<dbReference type="InterPro" id="IPR040131">
    <property type="entry name" value="MnmG_N"/>
</dbReference>
<comment type="similarity">
    <text evidence="10">Belongs to the MnmG family. TrmFO subfamily.</text>
</comment>
<dbReference type="RefSeq" id="WP_050431123.1">
    <property type="nucleotide sequence ID" value="NZ_CP012159.1"/>
</dbReference>
<dbReference type="PATRIC" id="fig|52.7.peg.3408"/>
<dbReference type="KEGG" id="ccro:CMC5_031040"/>
<comment type="catalytic activity">
    <reaction evidence="10">
        <text>uridine(54) in tRNA + (6R)-5,10-methylene-5,6,7,8-tetrahydrofolate + NADPH + H(+) = 5-methyluridine(54) in tRNA + (6S)-5,6,7,8-tetrahydrofolate + NADP(+)</text>
        <dbReference type="Rhea" id="RHEA:62372"/>
        <dbReference type="Rhea" id="RHEA-COMP:10167"/>
        <dbReference type="Rhea" id="RHEA-COMP:10193"/>
        <dbReference type="ChEBI" id="CHEBI:15378"/>
        <dbReference type="ChEBI" id="CHEBI:15636"/>
        <dbReference type="ChEBI" id="CHEBI:57453"/>
        <dbReference type="ChEBI" id="CHEBI:57783"/>
        <dbReference type="ChEBI" id="CHEBI:58349"/>
        <dbReference type="ChEBI" id="CHEBI:65315"/>
        <dbReference type="ChEBI" id="CHEBI:74447"/>
        <dbReference type="EC" id="2.1.1.74"/>
    </reaction>
</comment>
<evidence type="ECO:0000256" key="9">
    <source>
        <dbReference type="ARBA" id="ARBA00023027"/>
    </source>
</evidence>
<dbReference type="Pfam" id="PF01134">
    <property type="entry name" value="GIDA"/>
    <property type="match status" value="1"/>
</dbReference>
<dbReference type="GO" id="GO:0047151">
    <property type="term" value="F:tRNA (uracil(54)-C5)-methyltransferase activity, 5,10-methylenetetrahydrofolate-dependent"/>
    <property type="evidence" value="ECO:0007669"/>
    <property type="project" value="UniProtKB-UniRule"/>
</dbReference>
<dbReference type="Proteomes" id="UP000067626">
    <property type="component" value="Chromosome"/>
</dbReference>
<dbReference type="EC" id="2.1.1.74" evidence="10"/>
<feature type="binding site" evidence="10">
    <location>
        <begin position="16"/>
        <end position="21"/>
    </location>
    <ligand>
        <name>FAD</name>
        <dbReference type="ChEBI" id="CHEBI:57692"/>
    </ligand>
</feature>
<protein>
    <recommendedName>
        <fullName evidence="10">Methylenetetrahydrofolate--tRNA-(uracil-5-)-methyltransferase TrmFO</fullName>
        <ecNumber evidence="10">2.1.1.74</ecNumber>
    </recommendedName>
    <alternativeName>
        <fullName evidence="10">Folate-dependent tRNA (uracil-5-)-methyltransferase</fullName>
    </alternativeName>
    <alternativeName>
        <fullName evidence="10">Folate-dependent tRNA(M-5-U54)-methyltransferase</fullName>
    </alternativeName>
</protein>
<proteinExistence type="inferred from homology"/>
<reference evidence="12 13" key="1">
    <citation type="submission" date="2015-07" db="EMBL/GenBank/DDBJ databases">
        <title>Genome analysis of myxobacterium Chondromyces crocatus Cm c5 reveals a high potential for natural compound synthesis and the genetic basis for the loss of fruiting body formation.</title>
        <authorList>
            <person name="Zaburannyi N."/>
            <person name="Bunk B."/>
            <person name="Maier J."/>
            <person name="Overmann J."/>
            <person name="Mueller R."/>
        </authorList>
    </citation>
    <scope>NUCLEOTIDE SEQUENCE [LARGE SCALE GENOMIC DNA]</scope>
    <source>
        <strain evidence="12 13">Cm c5</strain>
    </source>
</reference>
<dbReference type="STRING" id="52.CMC5_031040"/>
<comment type="cofactor">
    <cofactor evidence="1 10">
        <name>FAD</name>
        <dbReference type="ChEBI" id="CHEBI:57692"/>
    </cofactor>
</comment>
<sequence length="454" mass="49379">MQSSPDPNPTEILIVGGGLAGSEAAFQLAERGHAVRLVEMKPHKRTPAQTGDGLAELVCSNSLRGAALGNAVGLLKEELRRAGSLILRCADLTAVPAGGALAVDRERFSAEVTRALSAHPRITIESREVTAIPAERPVILATGPLTTDALAADLERAVGAEHLAYYDAIAPILSADSLDWDKVWKQSRYGKGGEAESEGGDDAYVNCPFDEAQYRAFVRALVESEKVPARDFEEPRYFEGCLPCEVMAERGEMTLAFGPMKPVGLVDPRTDKRPYAVVQLRQEDEAGTAYNLVGFQTRMKYGEQLRVFRMIPGLEEAEFLRMGSVHRNTFVNAPEQLGPGMELLARPGVFLAGQISGVEGYVESAAGGLLCGLLLAQRQRGETLRPPPPTTALGGLLTHLTRKQPRYQPSNITWAHVAPLPLEDGQRKLRKRARYDAMAERALRDIDAWLATHP</sequence>
<accession>A0A0K1EE34</accession>
<dbReference type="SUPFAM" id="SSF51905">
    <property type="entry name" value="FAD/NAD(P)-binding domain"/>
    <property type="match status" value="1"/>
</dbReference>
<dbReference type="GO" id="GO:0050660">
    <property type="term" value="F:flavin adenine dinucleotide binding"/>
    <property type="evidence" value="ECO:0007669"/>
    <property type="project" value="UniProtKB-UniRule"/>
</dbReference>
<dbReference type="InterPro" id="IPR002218">
    <property type="entry name" value="MnmG-rel"/>
</dbReference>
<keyword evidence="3 10" id="KW-0489">Methyltransferase</keyword>
<evidence type="ECO:0000256" key="1">
    <source>
        <dbReference type="ARBA" id="ARBA00001974"/>
    </source>
</evidence>
<keyword evidence="4 10" id="KW-0285">Flavoprotein</keyword>
<dbReference type="PANTHER" id="PTHR11806">
    <property type="entry name" value="GLUCOSE INHIBITED DIVISION PROTEIN A"/>
    <property type="match status" value="1"/>
</dbReference>